<organism evidence="1 2">
    <name type="scientific">Araneus ventricosus</name>
    <name type="common">Orbweaver spider</name>
    <name type="synonym">Epeira ventricosa</name>
    <dbReference type="NCBI Taxonomy" id="182803"/>
    <lineage>
        <taxon>Eukaryota</taxon>
        <taxon>Metazoa</taxon>
        <taxon>Ecdysozoa</taxon>
        <taxon>Arthropoda</taxon>
        <taxon>Chelicerata</taxon>
        <taxon>Arachnida</taxon>
        <taxon>Araneae</taxon>
        <taxon>Araneomorphae</taxon>
        <taxon>Entelegynae</taxon>
        <taxon>Araneoidea</taxon>
        <taxon>Araneidae</taxon>
        <taxon>Araneus</taxon>
    </lineage>
</organism>
<reference evidence="1 2" key="1">
    <citation type="journal article" date="2019" name="Sci. Rep.">
        <title>Orb-weaving spider Araneus ventricosus genome elucidates the spidroin gene catalogue.</title>
        <authorList>
            <person name="Kono N."/>
            <person name="Nakamura H."/>
            <person name="Ohtoshi R."/>
            <person name="Moran D.A.P."/>
            <person name="Shinohara A."/>
            <person name="Yoshida Y."/>
            <person name="Fujiwara M."/>
            <person name="Mori M."/>
            <person name="Tomita M."/>
            <person name="Arakawa K."/>
        </authorList>
    </citation>
    <scope>NUCLEOTIDE SEQUENCE [LARGE SCALE GENOMIC DNA]</scope>
</reference>
<evidence type="ECO:0000313" key="2">
    <source>
        <dbReference type="Proteomes" id="UP000499080"/>
    </source>
</evidence>
<gene>
    <name evidence="1" type="ORF">AVEN_200996_1</name>
</gene>
<protein>
    <submittedName>
        <fullName evidence="1">Uncharacterized protein</fullName>
    </submittedName>
</protein>
<dbReference type="Proteomes" id="UP000499080">
    <property type="component" value="Unassembled WGS sequence"/>
</dbReference>
<proteinExistence type="predicted"/>
<accession>A0A4Y2QPG6</accession>
<comment type="caution">
    <text evidence="1">The sequence shown here is derived from an EMBL/GenBank/DDBJ whole genome shotgun (WGS) entry which is preliminary data.</text>
</comment>
<keyword evidence="2" id="KW-1185">Reference proteome</keyword>
<dbReference type="EMBL" id="BGPR01014449">
    <property type="protein sequence ID" value="GBN65264.1"/>
    <property type="molecule type" value="Genomic_DNA"/>
</dbReference>
<sequence>MAGRGGLVVGFAAGGFQVRNTIQLKIRLECGSVARYIIGDRSNVLPLVWCGSLERECQLRCRHLTTVQNDEIHPKIARALLQKGTLI</sequence>
<evidence type="ECO:0000313" key="1">
    <source>
        <dbReference type="EMBL" id="GBN65264.1"/>
    </source>
</evidence>
<dbReference type="AlphaFoldDB" id="A0A4Y2QPG6"/>
<name>A0A4Y2QPG6_ARAVE</name>